<proteinExistence type="predicted"/>
<dbReference type="Proteomes" id="UP000437131">
    <property type="component" value="Unassembled WGS sequence"/>
</dbReference>
<evidence type="ECO:0000313" key="5">
    <source>
        <dbReference type="Proteomes" id="UP000437131"/>
    </source>
</evidence>
<dbReference type="PANTHER" id="PTHR11364:SF27">
    <property type="entry name" value="SULFURTRANSFERASE"/>
    <property type="match status" value="1"/>
</dbReference>
<gene>
    <name evidence="4" type="ORF">GGC33_11005</name>
</gene>
<feature type="domain" description="Rhodanese" evidence="3">
    <location>
        <begin position="168"/>
        <end position="271"/>
    </location>
</feature>
<dbReference type="PROSITE" id="PS50206">
    <property type="entry name" value="RHODANESE_3"/>
    <property type="match status" value="2"/>
</dbReference>
<evidence type="ECO:0000313" key="4">
    <source>
        <dbReference type="EMBL" id="MTF39452.1"/>
    </source>
</evidence>
<evidence type="ECO:0000256" key="1">
    <source>
        <dbReference type="ARBA" id="ARBA00022679"/>
    </source>
</evidence>
<dbReference type="SMART" id="SM00450">
    <property type="entry name" value="RHOD"/>
    <property type="match status" value="2"/>
</dbReference>
<protein>
    <submittedName>
        <fullName evidence="4">Sulfurtransferase</fullName>
    </submittedName>
</protein>
<dbReference type="GO" id="GO:0004792">
    <property type="term" value="F:thiosulfate-cyanide sulfurtransferase activity"/>
    <property type="evidence" value="ECO:0007669"/>
    <property type="project" value="TreeGrafter"/>
</dbReference>
<dbReference type="CDD" id="cd01448">
    <property type="entry name" value="TST_Repeat_1"/>
    <property type="match status" value="1"/>
</dbReference>
<organism evidence="4 5">
    <name type="scientific">Cyanobacterium aponinum 0216</name>
    <dbReference type="NCBI Taxonomy" id="2676140"/>
    <lineage>
        <taxon>Bacteria</taxon>
        <taxon>Bacillati</taxon>
        <taxon>Cyanobacteriota</taxon>
        <taxon>Cyanophyceae</taxon>
        <taxon>Oscillatoriophycideae</taxon>
        <taxon>Chroococcales</taxon>
        <taxon>Geminocystaceae</taxon>
        <taxon>Cyanobacterium</taxon>
    </lineage>
</organism>
<dbReference type="InterPro" id="IPR045078">
    <property type="entry name" value="TST/MPST-like"/>
</dbReference>
<accession>A0A844GWL9</accession>
<keyword evidence="1 4" id="KW-0808">Transferase</keyword>
<reference evidence="4 5" key="1">
    <citation type="submission" date="2019-11" db="EMBL/GenBank/DDBJ databases">
        <title>Isolation of a new High Light Tolerant Cyanobacteria.</title>
        <authorList>
            <person name="Dobson Z."/>
            <person name="Vaughn N."/>
            <person name="Vaughn M."/>
            <person name="Fromme P."/>
            <person name="Mazor Y."/>
        </authorList>
    </citation>
    <scope>NUCLEOTIDE SEQUENCE [LARGE SCALE GENOMIC DNA]</scope>
    <source>
        <strain evidence="4 5">0216</strain>
    </source>
</reference>
<comment type="caution">
    <text evidence="4">The sequence shown here is derived from an EMBL/GenBank/DDBJ whole genome shotgun (WGS) entry which is preliminary data.</text>
</comment>
<sequence length="277" mass="31898">MGSTQVTVSAQWLKDNLGRSDLKIIDCRFRLADSQWGYQEYQKSHIENAYYLDLNQDLSDVVQSHGGRHPLPKIDAFTSKLEEFGIIKGETTVIAYDDLRLAFSARLWWLLRYLGHDRIFILDGGWQEWQKLGYPVSNKIPDRVRGSFLPEIRSDWLVDKDYVGSRLNFDSTIIIDARSGDRYRGEHEPIDPIAGSIPGAKNIFWQEMTTDDSFLKSEEELTSLWSSYLEYPEIILYCGSGVTACVNLLALFKINISQSKLYAGGWSDWCSYPEHFR</sequence>
<dbReference type="InterPro" id="IPR036873">
    <property type="entry name" value="Rhodanese-like_dom_sf"/>
</dbReference>
<dbReference type="SUPFAM" id="SSF52821">
    <property type="entry name" value="Rhodanese/Cell cycle control phosphatase"/>
    <property type="match status" value="2"/>
</dbReference>
<dbReference type="EMBL" id="WMIA01000012">
    <property type="protein sequence ID" value="MTF39452.1"/>
    <property type="molecule type" value="Genomic_DNA"/>
</dbReference>
<dbReference type="Pfam" id="PF00581">
    <property type="entry name" value="Rhodanese"/>
    <property type="match status" value="2"/>
</dbReference>
<dbReference type="RefSeq" id="WP_155084039.1">
    <property type="nucleotide sequence ID" value="NZ_WMIA01000012.1"/>
</dbReference>
<dbReference type="AlphaFoldDB" id="A0A844GWL9"/>
<dbReference type="Gene3D" id="3.40.250.10">
    <property type="entry name" value="Rhodanese-like domain"/>
    <property type="match status" value="2"/>
</dbReference>
<dbReference type="CDD" id="cd01449">
    <property type="entry name" value="TST_Repeat_2"/>
    <property type="match status" value="1"/>
</dbReference>
<dbReference type="InterPro" id="IPR001763">
    <property type="entry name" value="Rhodanese-like_dom"/>
</dbReference>
<dbReference type="PANTHER" id="PTHR11364">
    <property type="entry name" value="THIOSULFATE SULFERTANSFERASE"/>
    <property type="match status" value="1"/>
</dbReference>
<feature type="domain" description="Rhodanese" evidence="3">
    <location>
        <begin position="18"/>
        <end position="138"/>
    </location>
</feature>
<evidence type="ECO:0000259" key="3">
    <source>
        <dbReference type="PROSITE" id="PS50206"/>
    </source>
</evidence>
<keyword evidence="2" id="KW-0677">Repeat</keyword>
<evidence type="ECO:0000256" key="2">
    <source>
        <dbReference type="ARBA" id="ARBA00022737"/>
    </source>
</evidence>
<name>A0A844GWL9_9CHRO</name>